<evidence type="ECO:0000256" key="1">
    <source>
        <dbReference type="SAM" id="Phobius"/>
    </source>
</evidence>
<dbReference type="EMBL" id="FNLC01000005">
    <property type="protein sequence ID" value="SDR40522.1"/>
    <property type="molecule type" value="Genomic_DNA"/>
</dbReference>
<feature type="transmembrane region" description="Helical" evidence="1">
    <location>
        <begin position="12"/>
        <end position="29"/>
    </location>
</feature>
<sequence>MDDEHGRRPPSRLLLVVFLATVVALPVAVTQLEVSPHRVTVGTVVVATLLLIGTIALPALILTRWRAADRDEADFAGRRRR</sequence>
<reference evidence="3" key="1">
    <citation type="submission" date="2016-10" db="EMBL/GenBank/DDBJ databases">
        <authorList>
            <person name="Varghese N."/>
            <person name="Submissions S."/>
        </authorList>
    </citation>
    <scope>NUCLEOTIDE SEQUENCE [LARGE SCALE GENOMIC DNA]</scope>
    <source>
        <strain evidence="3">DSM 24767</strain>
    </source>
</reference>
<feature type="transmembrane region" description="Helical" evidence="1">
    <location>
        <begin position="41"/>
        <end position="62"/>
    </location>
</feature>
<keyword evidence="1" id="KW-1133">Transmembrane helix</keyword>
<dbReference type="RefSeq" id="WP_090385290.1">
    <property type="nucleotide sequence ID" value="NZ_FNLC01000005.1"/>
</dbReference>
<keyword evidence="1" id="KW-0472">Membrane</keyword>
<dbReference type="Proteomes" id="UP000198848">
    <property type="component" value="Unassembled WGS sequence"/>
</dbReference>
<gene>
    <name evidence="2" type="ORF">SAMN04489842_3776</name>
</gene>
<evidence type="ECO:0000313" key="3">
    <source>
        <dbReference type="Proteomes" id="UP000198848"/>
    </source>
</evidence>
<evidence type="ECO:0000313" key="2">
    <source>
        <dbReference type="EMBL" id="SDR40522.1"/>
    </source>
</evidence>
<accession>A0A1H1IS54</accession>
<dbReference type="AlphaFoldDB" id="A0A1H1IS54"/>
<dbReference type="STRING" id="1095778.SAMN04489842_3776"/>
<protein>
    <submittedName>
        <fullName evidence="2">Uncharacterized protein</fullName>
    </submittedName>
</protein>
<name>A0A1H1IS54_NATTX</name>
<proteinExistence type="predicted"/>
<keyword evidence="1" id="KW-0812">Transmembrane</keyword>
<organism evidence="2 3">
    <name type="scientific">Natronobacterium texcoconense</name>
    <dbReference type="NCBI Taxonomy" id="1095778"/>
    <lineage>
        <taxon>Archaea</taxon>
        <taxon>Methanobacteriati</taxon>
        <taxon>Methanobacteriota</taxon>
        <taxon>Stenosarchaea group</taxon>
        <taxon>Halobacteria</taxon>
        <taxon>Halobacteriales</taxon>
        <taxon>Natrialbaceae</taxon>
        <taxon>Natronobacterium</taxon>
    </lineage>
</organism>
<keyword evidence="3" id="KW-1185">Reference proteome</keyword>